<dbReference type="EMBL" id="CM044708">
    <property type="protein sequence ID" value="KAI5649099.1"/>
    <property type="molecule type" value="Genomic_DNA"/>
</dbReference>
<evidence type="ECO:0000313" key="2">
    <source>
        <dbReference type="Proteomes" id="UP001060085"/>
    </source>
</evidence>
<reference evidence="2" key="1">
    <citation type="journal article" date="2023" name="Nat. Plants">
        <title>Single-cell RNA sequencing provides a high-resolution roadmap for understanding the multicellular compartmentation of specialized metabolism.</title>
        <authorList>
            <person name="Sun S."/>
            <person name="Shen X."/>
            <person name="Li Y."/>
            <person name="Li Y."/>
            <person name="Wang S."/>
            <person name="Li R."/>
            <person name="Zhang H."/>
            <person name="Shen G."/>
            <person name="Guo B."/>
            <person name="Wei J."/>
            <person name="Xu J."/>
            <person name="St-Pierre B."/>
            <person name="Chen S."/>
            <person name="Sun C."/>
        </authorList>
    </citation>
    <scope>NUCLEOTIDE SEQUENCE [LARGE SCALE GENOMIC DNA]</scope>
</reference>
<gene>
    <name evidence="1" type="ORF">M9H77_35104</name>
</gene>
<organism evidence="1 2">
    <name type="scientific">Catharanthus roseus</name>
    <name type="common">Madagascar periwinkle</name>
    <name type="synonym">Vinca rosea</name>
    <dbReference type="NCBI Taxonomy" id="4058"/>
    <lineage>
        <taxon>Eukaryota</taxon>
        <taxon>Viridiplantae</taxon>
        <taxon>Streptophyta</taxon>
        <taxon>Embryophyta</taxon>
        <taxon>Tracheophyta</taxon>
        <taxon>Spermatophyta</taxon>
        <taxon>Magnoliopsida</taxon>
        <taxon>eudicotyledons</taxon>
        <taxon>Gunneridae</taxon>
        <taxon>Pentapetalae</taxon>
        <taxon>asterids</taxon>
        <taxon>lamiids</taxon>
        <taxon>Gentianales</taxon>
        <taxon>Apocynaceae</taxon>
        <taxon>Rauvolfioideae</taxon>
        <taxon>Vinceae</taxon>
        <taxon>Catharanthinae</taxon>
        <taxon>Catharanthus</taxon>
    </lineage>
</organism>
<sequence length="295" mass="32930">MASRNSSEIITEISPYIRVYKDGTVERMIGSPFVLPSFEDPITAVSSKDINISSDVSARLYLPKITDPSEEKLPILIYFHGGGFFLESAFSFLNHRYLNLLVSQAKVLAISVEYRLAPEHPLPVCYNDSMTALQWVASHVVENSINTDKLDPWLLNHGNFNKLYMGGDSAGANIVHNLAIRAGIETLPGDVKITERNRRKEEQSDQYRIWLFVYPSVPGGIDNPMINPLSEDAPSSTGLACQKLFVSVAEKDGLRQMGEVDLIDVEGEGHCFQIVDTNKEKSKNLISHIESFIRD</sequence>
<accession>A0ACB9ZN28</accession>
<protein>
    <submittedName>
        <fullName evidence="1">Uncharacterized protein</fullName>
    </submittedName>
</protein>
<evidence type="ECO:0000313" key="1">
    <source>
        <dbReference type="EMBL" id="KAI5649099.1"/>
    </source>
</evidence>
<name>A0ACB9ZN28_CATRO</name>
<proteinExistence type="predicted"/>
<dbReference type="Proteomes" id="UP001060085">
    <property type="component" value="Linkage Group LG08"/>
</dbReference>
<comment type="caution">
    <text evidence="1">The sequence shown here is derived from an EMBL/GenBank/DDBJ whole genome shotgun (WGS) entry which is preliminary data.</text>
</comment>
<keyword evidence="2" id="KW-1185">Reference proteome</keyword>